<keyword evidence="6" id="KW-0997">Cell inner membrane</keyword>
<evidence type="ECO:0000256" key="1">
    <source>
        <dbReference type="ARBA" id="ARBA00004533"/>
    </source>
</evidence>
<organism evidence="11 12">
    <name type="scientific">Glaciecola punicea ACAM 611</name>
    <dbReference type="NCBI Taxonomy" id="1121923"/>
    <lineage>
        <taxon>Bacteria</taxon>
        <taxon>Pseudomonadati</taxon>
        <taxon>Pseudomonadota</taxon>
        <taxon>Gammaproteobacteria</taxon>
        <taxon>Alteromonadales</taxon>
        <taxon>Alteromonadaceae</taxon>
        <taxon>Glaciecola</taxon>
    </lineage>
</organism>
<dbReference type="AlphaFoldDB" id="H5TAR9"/>
<protein>
    <recommendedName>
        <fullName evidence="3">Type II secretion system protein N</fullName>
    </recommendedName>
    <alternativeName>
        <fullName evidence="10">General secretion pathway protein N</fullName>
    </alternativeName>
</protein>
<evidence type="ECO:0000256" key="4">
    <source>
        <dbReference type="ARBA" id="ARBA00022448"/>
    </source>
</evidence>
<evidence type="ECO:0000256" key="10">
    <source>
        <dbReference type="ARBA" id="ARBA00030772"/>
    </source>
</evidence>
<evidence type="ECO:0000313" key="11">
    <source>
        <dbReference type="EMBL" id="GAB55396.1"/>
    </source>
</evidence>
<evidence type="ECO:0000256" key="5">
    <source>
        <dbReference type="ARBA" id="ARBA00022475"/>
    </source>
</evidence>
<comment type="caution">
    <text evidence="11">The sequence shown here is derived from an EMBL/GenBank/DDBJ whole genome shotgun (WGS) entry which is preliminary data.</text>
</comment>
<reference evidence="11 12" key="1">
    <citation type="journal article" date="2012" name="J. Bacteriol.">
        <title>Genome sequence of proteorhodopsin-containing sea ice bacterium Glaciecola punicea ACAM 611T.</title>
        <authorList>
            <person name="Qin Q.-L."/>
            <person name="Xie B.-B."/>
            <person name="Shu Y.-L."/>
            <person name="Rong J.-C."/>
            <person name="Zhao D.-L."/>
            <person name="Zhang X.-Y."/>
            <person name="Chen X.-L."/>
            <person name="Zhou B.-C."/>
            <person name="Zhanga Y.-Z."/>
        </authorList>
    </citation>
    <scope>NUCLEOTIDE SEQUENCE [LARGE SCALE GENOMIC DNA]</scope>
    <source>
        <strain evidence="11 12">ACAM 611</strain>
    </source>
</reference>
<gene>
    <name evidence="11" type="primary">gspN</name>
    <name evidence="11" type="ORF">GPUN_1272</name>
</gene>
<sequence length="254" mass="27777">MKRWQWMILALLAYLILLLVYMPARYVTSYVQESTQNQLRFTGVAGTLFSGTSQSLSYEGLRVTNIKWDLSPLALLWLQASLDIRGGAIRNSEQIYIDGNINLSILNPAQVNLSSARIFAPAKLLLSQVNLPVAVTALGRFRLDIANFKFNEGCQQLNGQGSWLQAGVNIEGSPLDLGSFDALLSCESPAFVLDVSPENGLALDAKISFDQNGNYAAVGTFSIPSDFPNDIRQGASFFGESLGQGRYALDIKSR</sequence>
<keyword evidence="9" id="KW-0472">Membrane</keyword>
<dbReference type="InterPro" id="IPR022792">
    <property type="entry name" value="T2SS_protein-GspN"/>
</dbReference>
<dbReference type="RefSeq" id="WP_006004449.1">
    <property type="nucleotide sequence ID" value="NZ_BAET01000012.1"/>
</dbReference>
<keyword evidence="7" id="KW-0812">Transmembrane</keyword>
<reference evidence="11 12" key="2">
    <citation type="journal article" date="2017" name="Antonie Van Leeuwenhoek">
        <title>Rhizobium rhizosphaerae sp. nov., a novel species isolated from rice rhizosphere.</title>
        <authorList>
            <person name="Zhao J.J."/>
            <person name="Zhang J."/>
            <person name="Zhang R.J."/>
            <person name="Zhang C.W."/>
            <person name="Yin H.Q."/>
            <person name="Zhang X.X."/>
        </authorList>
    </citation>
    <scope>NUCLEOTIDE SEQUENCE [LARGE SCALE GENOMIC DNA]</scope>
    <source>
        <strain evidence="11 12">ACAM 611</strain>
    </source>
</reference>
<evidence type="ECO:0000313" key="12">
    <source>
        <dbReference type="Proteomes" id="UP000053586"/>
    </source>
</evidence>
<dbReference type="STRING" id="56804.BAE46_06310"/>
<proteinExistence type="inferred from homology"/>
<evidence type="ECO:0000256" key="6">
    <source>
        <dbReference type="ARBA" id="ARBA00022519"/>
    </source>
</evidence>
<keyword evidence="5" id="KW-1003">Cell membrane</keyword>
<evidence type="ECO:0000256" key="8">
    <source>
        <dbReference type="ARBA" id="ARBA00022927"/>
    </source>
</evidence>
<keyword evidence="4" id="KW-0813">Transport</keyword>
<dbReference type="Pfam" id="PF01203">
    <property type="entry name" value="T2SSN"/>
    <property type="match status" value="1"/>
</dbReference>
<dbReference type="GO" id="GO:0015627">
    <property type="term" value="C:type II protein secretion system complex"/>
    <property type="evidence" value="ECO:0007669"/>
    <property type="project" value="InterPro"/>
</dbReference>
<comment type="subcellular location">
    <subcellularLocation>
        <location evidence="1">Cell inner membrane</location>
    </subcellularLocation>
</comment>
<keyword evidence="8" id="KW-0653">Protein transport</keyword>
<evidence type="ECO:0000256" key="3">
    <source>
        <dbReference type="ARBA" id="ARBA00021563"/>
    </source>
</evidence>
<name>H5TAR9_9ALTE</name>
<evidence type="ECO:0000256" key="7">
    <source>
        <dbReference type="ARBA" id="ARBA00022692"/>
    </source>
</evidence>
<evidence type="ECO:0000256" key="2">
    <source>
        <dbReference type="ARBA" id="ARBA00007208"/>
    </source>
</evidence>
<dbReference type="GO" id="GO:0015628">
    <property type="term" value="P:protein secretion by the type II secretion system"/>
    <property type="evidence" value="ECO:0007669"/>
    <property type="project" value="InterPro"/>
</dbReference>
<comment type="similarity">
    <text evidence="2">Belongs to the GSP N family.</text>
</comment>
<dbReference type="Proteomes" id="UP000053586">
    <property type="component" value="Unassembled WGS sequence"/>
</dbReference>
<accession>H5TAR9</accession>
<keyword evidence="12" id="KW-1185">Reference proteome</keyword>
<dbReference type="eggNOG" id="ENOG5032RTB">
    <property type="taxonomic scope" value="Bacteria"/>
</dbReference>
<dbReference type="GO" id="GO:0005886">
    <property type="term" value="C:plasma membrane"/>
    <property type="evidence" value="ECO:0007669"/>
    <property type="project" value="UniProtKB-SubCell"/>
</dbReference>
<evidence type="ECO:0000256" key="9">
    <source>
        <dbReference type="ARBA" id="ARBA00023136"/>
    </source>
</evidence>
<dbReference type="EMBL" id="BAET01000012">
    <property type="protein sequence ID" value="GAB55396.1"/>
    <property type="molecule type" value="Genomic_DNA"/>
</dbReference>
<dbReference type="OrthoDB" id="6118198at2"/>